<evidence type="ECO:0000313" key="2">
    <source>
        <dbReference type="Proteomes" id="UP001500469"/>
    </source>
</evidence>
<keyword evidence="2" id="KW-1185">Reference proteome</keyword>
<dbReference type="Gene3D" id="2.120.10.30">
    <property type="entry name" value="TolB, C-terminal domain"/>
    <property type="match status" value="1"/>
</dbReference>
<reference evidence="1 2" key="1">
    <citation type="journal article" date="2019" name="Int. J. Syst. Evol. Microbiol.">
        <title>The Global Catalogue of Microorganisms (GCM) 10K type strain sequencing project: providing services to taxonomists for standard genome sequencing and annotation.</title>
        <authorList>
            <consortium name="The Broad Institute Genomics Platform"/>
            <consortium name="The Broad Institute Genome Sequencing Center for Infectious Disease"/>
            <person name="Wu L."/>
            <person name="Ma J."/>
        </authorList>
    </citation>
    <scope>NUCLEOTIDE SEQUENCE [LARGE SCALE GENOMIC DNA]</scope>
    <source>
        <strain evidence="1 2">JCM 16112</strain>
    </source>
</reference>
<dbReference type="Proteomes" id="UP001500469">
    <property type="component" value="Unassembled WGS sequence"/>
</dbReference>
<comment type="caution">
    <text evidence="1">The sequence shown here is derived from an EMBL/GenBank/DDBJ whole genome shotgun (WGS) entry which is preliminary data.</text>
</comment>
<accession>A0ABN1MV71</accession>
<dbReference type="InterPro" id="IPR011042">
    <property type="entry name" value="6-blade_b-propeller_TolB-like"/>
</dbReference>
<organism evidence="1 2">
    <name type="scientific">Algoriphagus jejuensis</name>
    <dbReference type="NCBI Taxonomy" id="419934"/>
    <lineage>
        <taxon>Bacteria</taxon>
        <taxon>Pseudomonadati</taxon>
        <taxon>Bacteroidota</taxon>
        <taxon>Cytophagia</taxon>
        <taxon>Cytophagales</taxon>
        <taxon>Cyclobacteriaceae</taxon>
        <taxon>Algoriphagus</taxon>
    </lineage>
</organism>
<gene>
    <name evidence="1" type="ORF">GCM10009119_01710</name>
</gene>
<dbReference type="NCBIfam" id="NF033206">
    <property type="entry name" value="ScyE_fam"/>
    <property type="match status" value="1"/>
</dbReference>
<protein>
    <recommendedName>
        <fullName evidence="3">ScyD/ScyE family protein</fullName>
    </recommendedName>
</protein>
<proteinExistence type="predicted"/>
<evidence type="ECO:0008006" key="3">
    <source>
        <dbReference type="Google" id="ProtNLM"/>
    </source>
</evidence>
<dbReference type="InterPro" id="IPR048031">
    <property type="entry name" value="ScyD/ScyE-like"/>
</dbReference>
<sequence length="279" mass="29646">MDEKGQLWVAETGTGNNDAQVSMVTPQGVVHTVITELNSVFANGSIEGMGHVLYKSGKLYILNGNAGRLYIADVSSFKAGDAPVKASSLESEDIRTFVHSLNLTDPINSNIYQLTFGPGDHLYLVDAGANAIIKRDKDSKALSLFAQIPNIAAGTEAVPTGIVFDGSKFLVSTLSGAPFIKGSSKIFQVDLAGSVSEYKIGFTTATDILLTANAKPLITEFAEFSFNPPGFVPATGRISKEDGTTLLGGLTMPTDLERSADNVYYVLSYAEGTIQKLSY</sequence>
<dbReference type="EMBL" id="BAAAFI010000001">
    <property type="protein sequence ID" value="GAA0877203.1"/>
    <property type="molecule type" value="Genomic_DNA"/>
</dbReference>
<name>A0ABN1MV71_9BACT</name>
<dbReference type="SUPFAM" id="SSF101898">
    <property type="entry name" value="NHL repeat"/>
    <property type="match status" value="1"/>
</dbReference>
<evidence type="ECO:0000313" key="1">
    <source>
        <dbReference type="EMBL" id="GAA0877203.1"/>
    </source>
</evidence>